<dbReference type="SUPFAM" id="SSF53067">
    <property type="entry name" value="Actin-like ATPase domain"/>
    <property type="match status" value="2"/>
</dbReference>
<dbReference type="GO" id="GO:0005829">
    <property type="term" value="C:cytosol"/>
    <property type="evidence" value="ECO:0007669"/>
    <property type="project" value="TreeGrafter"/>
</dbReference>
<dbReference type="GO" id="GO:0042732">
    <property type="term" value="P:D-xylose metabolic process"/>
    <property type="evidence" value="ECO:0007669"/>
    <property type="project" value="UniProtKB-UniRule"/>
</dbReference>
<dbReference type="InterPro" id="IPR042024">
    <property type="entry name" value="D-XK_euk"/>
</dbReference>
<evidence type="ECO:0000259" key="5">
    <source>
        <dbReference type="Pfam" id="PF00370"/>
    </source>
</evidence>
<dbReference type="OMA" id="NSCALGG"/>
<evidence type="ECO:0000256" key="1">
    <source>
        <dbReference type="ARBA" id="ARBA00009156"/>
    </source>
</evidence>
<evidence type="ECO:0000313" key="8">
    <source>
        <dbReference type="WBParaSite" id="HCON_00071780-00001"/>
    </source>
</evidence>
<comment type="similarity">
    <text evidence="1 4">Belongs to the FGGY kinase family.</text>
</comment>
<evidence type="ECO:0000259" key="6">
    <source>
        <dbReference type="Pfam" id="PF02782"/>
    </source>
</evidence>
<name>A0A7I4YBM8_HAECO</name>
<dbReference type="InterPro" id="IPR018484">
    <property type="entry name" value="FGGY_N"/>
</dbReference>
<dbReference type="InterPro" id="IPR043129">
    <property type="entry name" value="ATPase_NBD"/>
</dbReference>
<dbReference type="OrthoDB" id="1728974at2759"/>
<dbReference type="GO" id="GO:0005524">
    <property type="term" value="F:ATP binding"/>
    <property type="evidence" value="ECO:0007669"/>
    <property type="project" value="UniProtKB-KW"/>
</dbReference>
<dbReference type="PANTHER" id="PTHR10196">
    <property type="entry name" value="SUGAR KINASE"/>
    <property type="match status" value="1"/>
</dbReference>
<feature type="domain" description="Carbohydrate kinase FGGY N-terminal" evidence="5">
    <location>
        <begin position="71"/>
        <end position="227"/>
    </location>
</feature>
<dbReference type="Pfam" id="PF00370">
    <property type="entry name" value="FGGY_N"/>
    <property type="match status" value="1"/>
</dbReference>
<dbReference type="PANTHER" id="PTHR10196:SF57">
    <property type="entry name" value="XYLULOSE KINASE"/>
    <property type="match status" value="1"/>
</dbReference>
<evidence type="ECO:0000256" key="4">
    <source>
        <dbReference type="RuleBase" id="RU367058"/>
    </source>
</evidence>
<dbReference type="GO" id="GO:0005997">
    <property type="term" value="P:xylulose metabolic process"/>
    <property type="evidence" value="ECO:0007669"/>
    <property type="project" value="UniProtKB-UniRule"/>
</dbReference>
<evidence type="ECO:0000313" key="7">
    <source>
        <dbReference type="Proteomes" id="UP000025227"/>
    </source>
</evidence>
<dbReference type="WBParaSite" id="HCON_00071780-00001">
    <property type="protein sequence ID" value="HCON_00071780-00001"/>
    <property type="gene ID" value="HCON_00071780"/>
</dbReference>
<reference evidence="8" key="1">
    <citation type="submission" date="2020-12" db="UniProtKB">
        <authorList>
            <consortium name="WormBaseParasite"/>
        </authorList>
    </citation>
    <scope>IDENTIFICATION</scope>
    <source>
        <strain evidence="8">MHco3</strain>
    </source>
</reference>
<dbReference type="GO" id="GO:0004856">
    <property type="term" value="F:D-xylulokinase activity"/>
    <property type="evidence" value="ECO:0007669"/>
    <property type="project" value="UniProtKB-UniRule"/>
</dbReference>
<dbReference type="Proteomes" id="UP000025227">
    <property type="component" value="Unplaced"/>
</dbReference>
<keyword evidence="4" id="KW-0859">Xylose metabolism</keyword>
<evidence type="ECO:0000256" key="2">
    <source>
        <dbReference type="ARBA" id="ARBA00022679"/>
    </source>
</evidence>
<comment type="catalytic activity">
    <reaction evidence="4">
        <text>D-xylulose + ATP = D-xylulose 5-phosphate + ADP + H(+)</text>
        <dbReference type="Rhea" id="RHEA:10964"/>
        <dbReference type="ChEBI" id="CHEBI:15378"/>
        <dbReference type="ChEBI" id="CHEBI:17140"/>
        <dbReference type="ChEBI" id="CHEBI:30616"/>
        <dbReference type="ChEBI" id="CHEBI:57737"/>
        <dbReference type="ChEBI" id="CHEBI:456216"/>
        <dbReference type="EC" id="2.7.1.17"/>
    </reaction>
</comment>
<feature type="domain" description="Carbohydrate kinase FGGY C-terminal" evidence="6">
    <location>
        <begin position="238"/>
        <end position="424"/>
    </location>
</feature>
<dbReference type="CDD" id="cd07776">
    <property type="entry name" value="ASKHA_NBD_FGGY_SpXK-like"/>
    <property type="match status" value="1"/>
</dbReference>
<protein>
    <recommendedName>
        <fullName evidence="4">Xylulose kinase</fullName>
        <ecNumber evidence="4">2.7.1.17</ecNumber>
    </recommendedName>
</protein>
<sequence>MMWVKAVELLLEHIRSNISIKNFRSIGGCAQQHGTVYWANGAAEKLASLSSDTTMAEGLGQCSFALQLSPIWMDSSTEKQCVAMERAVNGKENMARITGSRAHHRFSGPQIKKAMETNSKAWDDCERISVVSSFVCSLFLGKIAPIDYTDGSGMNLMNIQSQQWDENCLAAVDGGNENRTHLRAKLGPLADPSKPVGSVSKYMVDRYGFNSKCLVLPFLGDNPASLAGLNLSEGDVGISLGTSDTVFFSTAEYKPCVDAHFFSHFLGKKDEFMALVCFKNGSLTRERVRKRLGCQWKEIGTLLAKTPVGNDGHIGLYFDEDEIAPRVKKGDFRYQKDGSGYRLVKEFTPEIEARALLEGQSLLKLMYARTMGCNTGRGRLFLTGGASANRDLQRILSDVFAMDTYVLNVPDSAALGGAMLAKYAYCSPSTPYRDYFKSTCVAKVAEPNLKNSRIYEEMLHEFSSLCRSIPVMD</sequence>
<dbReference type="Pfam" id="PF02782">
    <property type="entry name" value="FGGY_C"/>
    <property type="match status" value="1"/>
</dbReference>
<dbReference type="AlphaFoldDB" id="A0A7I4YBM8"/>
<comment type="function">
    <text evidence="4">Phosphorylates D-xylulose to produce D-xylulose 5-phosphate, a molecule that may play an important role in the regulation of glucose metabolism and lipogenesis.</text>
</comment>
<keyword evidence="4" id="KW-0119">Carbohydrate metabolism</keyword>
<dbReference type="EC" id="2.7.1.17" evidence="4"/>
<dbReference type="Gene3D" id="3.30.420.40">
    <property type="match status" value="2"/>
</dbReference>
<keyword evidence="4" id="KW-0067">ATP-binding</keyword>
<evidence type="ECO:0000256" key="3">
    <source>
        <dbReference type="ARBA" id="ARBA00022777"/>
    </source>
</evidence>
<keyword evidence="3 4" id="KW-0418">Kinase</keyword>
<keyword evidence="2 4" id="KW-0808">Transferase</keyword>
<keyword evidence="7" id="KW-1185">Reference proteome</keyword>
<dbReference type="InterPro" id="IPR018485">
    <property type="entry name" value="FGGY_C"/>
</dbReference>
<accession>A0A7I4YBM8</accession>
<organism evidence="7 8">
    <name type="scientific">Haemonchus contortus</name>
    <name type="common">Barber pole worm</name>
    <dbReference type="NCBI Taxonomy" id="6289"/>
    <lineage>
        <taxon>Eukaryota</taxon>
        <taxon>Metazoa</taxon>
        <taxon>Ecdysozoa</taxon>
        <taxon>Nematoda</taxon>
        <taxon>Chromadorea</taxon>
        <taxon>Rhabditida</taxon>
        <taxon>Rhabditina</taxon>
        <taxon>Rhabditomorpha</taxon>
        <taxon>Strongyloidea</taxon>
        <taxon>Trichostrongylidae</taxon>
        <taxon>Haemonchus</taxon>
    </lineage>
</organism>
<proteinExistence type="inferred from homology"/>
<keyword evidence="4" id="KW-0547">Nucleotide-binding</keyword>